<dbReference type="AlphaFoldDB" id="A0A369PXC5"/>
<accession>A0A369PXC5</accession>
<evidence type="ECO:0000313" key="1">
    <source>
        <dbReference type="EMBL" id="RDC55366.1"/>
    </source>
</evidence>
<evidence type="ECO:0000313" key="2">
    <source>
        <dbReference type="Proteomes" id="UP000253961"/>
    </source>
</evidence>
<dbReference type="Proteomes" id="UP000253961">
    <property type="component" value="Unassembled WGS sequence"/>
</dbReference>
<gene>
    <name evidence="1" type="ORF">DU508_17490</name>
</gene>
<comment type="caution">
    <text evidence="1">The sequence shown here is derived from an EMBL/GenBank/DDBJ whole genome shotgun (WGS) entry which is preliminary data.</text>
</comment>
<sequence>MKALSKMDNLDKGELLCRLFPEELEKLQNAIKEQCEYFLQNETAFREGWYQKGFFTAEFWYRLVQNANKEIEKNQEKLWKRPRWFADHFFDGHNSLFALYCLIEYSESEQCNPALKQAIHLLFGSDKILSITLNDK</sequence>
<proteinExistence type="predicted"/>
<dbReference type="RefSeq" id="WP_115404056.1">
    <property type="nucleotide sequence ID" value="NZ_QPKV01000007.1"/>
</dbReference>
<protein>
    <submittedName>
        <fullName evidence="1">Uncharacterized protein</fullName>
    </submittedName>
</protein>
<keyword evidence="2" id="KW-1185">Reference proteome</keyword>
<reference evidence="1 2" key="1">
    <citation type="submission" date="2018-07" db="EMBL/GenBank/DDBJ databases">
        <title>Pedobacter sp. nov., isolated from soil.</title>
        <authorList>
            <person name="Zhou L.Y."/>
            <person name="Du Z.J."/>
        </authorList>
    </citation>
    <scope>NUCLEOTIDE SEQUENCE [LARGE SCALE GENOMIC DNA]</scope>
    <source>
        <strain evidence="1 2">JDX94</strain>
    </source>
</reference>
<organism evidence="1 2">
    <name type="scientific">Pedobacter chinensis</name>
    <dbReference type="NCBI Taxonomy" id="2282421"/>
    <lineage>
        <taxon>Bacteria</taxon>
        <taxon>Pseudomonadati</taxon>
        <taxon>Bacteroidota</taxon>
        <taxon>Sphingobacteriia</taxon>
        <taxon>Sphingobacteriales</taxon>
        <taxon>Sphingobacteriaceae</taxon>
        <taxon>Pedobacter</taxon>
    </lineage>
</organism>
<name>A0A369PXC5_9SPHI</name>
<dbReference type="EMBL" id="QPKV01000007">
    <property type="protein sequence ID" value="RDC55366.1"/>
    <property type="molecule type" value="Genomic_DNA"/>
</dbReference>
<dbReference type="OrthoDB" id="969612at2"/>